<reference evidence="2" key="1">
    <citation type="journal article" date="2020" name="mSystems">
        <title>Genome- and Community-Level Interaction Insights into Carbon Utilization and Element Cycling Functions of Hydrothermarchaeota in Hydrothermal Sediment.</title>
        <authorList>
            <person name="Zhou Z."/>
            <person name="Liu Y."/>
            <person name="Xu W."/>
            <person name="Pan J."/>
            <person name="Luo Z.H."/>
            <person name="Li M."/>
        </authorList>
    </citation>
    <scope>NUCLEOTIDE SEQUENCE [LARGE SCALE GENOMIC DNA]</scope>
    <source>
        <strain evidence="2">HyVt-233</strain>
    </source>
</reference>
<dbReference type="EMBL" id="DRBS01000101">
    <property type="protein sequence ID" value="HDD43740.1"/>
    <property type="molecule type" value="Genomic_DNA"/>
</dbReference>
<feature type="non-terminal residue" evidence="2">
    <location>
        <position position="38"/>
    </location>
</feature>
<gene>
    <name evidence="2" type="ORF">ENG63_02620</name>
</gene>
<name>A0A7C0U1V8_DESA2</name>
<sequence>MLFFDPLYFLLLAPAFILSLIAQIWVKSAYAKYSHIPN</sequence>
<proteinExistence type="predicted"/>
<organism evidence="2">
    <name type="scientific">Desulfofervidus auxilii</name>
    <dbReference type="NCBI Taxonomy" id="1621989"/>
    <lineage>
        <taxon>Bacteria</taxon>
        <taxon>Pseudomonadati</taxon>
        <taxon>Thermodesulfobacteriota</taxon>
        <taxon>Candidatus Desulfofervidia</taxon>
        <taxon>Candidatus Desulfofervidales</taxon>
        <taxon>Candidatus Desulfofervidaceae</taxon>
        <taxon>Candidatus Desulfofervidus</taxon>
    </lineage>
</organism>
<feature type="transmembrane region" description="Helical" evidence="1">
    <location>
        <begin position="6"/>
        <end position="26"/>
    </location>
</feature>
<keyword evidence="1" id="KW-1133">Transmembrane helix</keyword>
<accession>A0A7C0U1V8</accession>
<keyword evidence="1" id="KW-0472">Membrane</keyword>
<keyword evidence="1" id="KW-0812">Transmembrane</keyword>
<evidence type="ECO:0000256" key="1">
    <source>
        <dbReference type="SAM" id="Phobius"/>
    </source>
</evidence>
<dbReference type="AlphaFoldDB" id="A0A7C0U1V8"/>
<protein>
    <submittedName>
        <fullName evidence="2">Uncharacterized protein</fullName>
    </submittedName>
</protein>
<evidence type="ECO:0000313" key="2">
    <source>
        <dbReference type="EMBL" id="HDD43740.1"/>
    </source>
</evidence>
<dbReference type="Proteomes" id="UP000886289">
    <property type="component" value="Unassembled WGS sequence"/>
</dbReference>
<comment type="caution">
    <text evidence="2">The sequence shown here is derived from an EMBL/GenBank/DDBJ whole genome shotgun (WGS) entry which is preliminary data.</text>
</comment>